<keyword evidence="10" id="KW-1185">Reference proteome</keyword>
<name>A0ABS8A0V3_9FLAO</name>
<feature type="transmembrane region" description="Helical" evidence="6">
    <location>
        <begin position="141"/>
        <end position="172"/>
    </location>
</feature>
<dbReference type="PANTHER" id="PTHR33885">
    <property type="entry name" value="PHAGE SHOCK PROTEIN C"/>
    <property type="match status" value="1"/>
</dbReference>
<evidence type="ECO:0000256" key="4">
    <source>
        <dbReference type="ARBA" id="ARBA00022989"/>
    </source>
</evidence>
<evidence type="ECO:0000313" key="9">
    <source>
        <dbReference type="EMBL" id="MCA6067627.1"/>
    </source>
</evidence>
<reference evidence="9 10" key="1">
    <citation type="submission" date="2021-09" db="EMBL/GenBank/DDBJ databases">
        <title>Genome sequencing and assembly of Chryseobacterium sp. RG1.</title>
        <authorList>
            <person name="Chhetri G."/>
        </authorList>
    </citation>
    <scope>NUCLEOTIDE SEQUENCE [LARGE SCALE GENOMIC DNA]</scope>
    <source>
        <strain evidence="9 10">RG1</strain>
    </source>
</reference>
<feature type="transmembrane region" description="Helical" evidence="6">
    <location>
        <begin position="317"/>
        <end position="337"/>
    </location>
</feature>
<organism evidence="9 10">
    <name type="scientific">Chryseobacterium tagetis</name>
    <dbReference type="NCBI Taxonomy" id="2801334"/>
    <lineage>
        <taxon>Bacteria</taxon>
        <taxon>Pseudomonadati</taxon>
        <taxon>Bacteroidota</taxon>
        <taxon>Flavobacteriia</taxon>
        <taxon>Flavobacteriales</taxon>
        <taxon>Weeksellaceae</taxon>
        <taxon>Chryseobacterium group</taxon>
        <taxon>Chryseobacterium</taxon>
    </lineage>
</organism>
<comment type="caution">
    <text evidence="9">The sequence shown here is derived from an EMBL/GenBank/DDBJ whole genome shotgun (WGS) entry which is preliminary data.</text>
</comment>
<dbReference type="InterPro" id="IPR054321">
    <property type="entry name" value="PspC-rel_TM"/>
</dbReference>
<comment type="subcellular location">
    <subcellularLocation>
        <location evidence="1">Cell membrane</location>
        <topology evidence="1">Single-pass membrane protein</topology>
    </subcellularLocation>
</comment>
<sequence>MNKTLSIGLAGFSFTIEEHAYIKLSDYLNALRSSLDASEADEVMHDIEIRMVEIFRDALGKREVINDSDVERVIAQIGSPEKIEEQEEAYYSEKNTKKTYSSGTEYTDKKQLFRDPERQKIAGVCAGLAHYVGMDITAMRAIWLGIFILGIFTAAVSSTLVFLLYVILWAVLPKAETAADFLKMKGKPMNFDNLKNESNKLVQFANESTQRVGEIYNENKPYINNAGSGLWNVFRYILGGIFAFMSLSCLIGVFVVFGFMGADSDFPPVSEMNFYFDNDSMKYIIMALITLGSLIPAMIFGLLSIKLISPKTKLRNTGWVIGALFLALISLGTYFGFSMARQEMFLKGHKEDTEEVAINTQSDSIYVDVKQVTIPQNFKGYDNDLYSDKISVFKKDWIHVDVTRKADIKTPYLIIKKEAKGYNLPLNVSVPVEVVNNRVILPNFVKYPYEHRFRDYSIDYELVIPIKTVVLPAKHDLISFDGDLNADGINDNDQEKDEDGNIKIEKNKITVNGSSIEYNSDDEDSIIVNGKKVPSNQADKVIDSMKHSIKKMKGGNLDIKVNEGKNEISIQTK</sequence>
<evidence type="ECO:0000256" key="3">
    <source>
        <dbReference type="ARBA" id="ARBA00022692"/>
    </source>
</evidence>
<dbReference type="Pfam" id="PF22571">
    <property type="entry name" value="LiaI-LiaF-TM_PspC"/>
    <property type="match status" value="1"/>
</dbReference>
<dbReference type="RefSeq" id="WP_225688472.1">
    <property type="nucleotide sequence ID" value="NZ_JAERSE020000003.1"/>
</dbReference>
<evidence type="ECO:0000256" key="6">
    <source>
        <dbReference type="SAM" id="Phobius"/>
    </source>
</evidence>
<evidence type="ECO:0000256" key="1">
    <source>
        <dbReference type="ARBA" id="ARBA00004162"/>
    </source>
</evidence>
<accession>A0ABS8A0V3</accession>
<keyword evidence="4 6" id="KW-1133">Transmembrane helix</keyword>
<proteinExistence type="predicted"/>
<feature type="transmembrane region" description="Helical" evidence="6">
    <location>
        <begin position="283"/>
        <end position="305"/>
    </location>
</feature>
<dbReference type="PANTHER" id="PTHR33885:SF3">
    <property type="entry name" value="PHAGE SHOCK PROTEIN C"/>
    <property type="match status" value="1"/>
</dbReference>
<evidence type="ECO:0000313" key="10">
    <source>
        <dbReference type="Proteomes" id="UP000618240"/>
    </source>
</evidence>
<keyword evidence="3 6" id="KW-0812">Transmembrane</keyword>
<keyword evidence="2" id="KW-1003">Cell membrane</keyword>
<keyword evidence="5 6" id="KW-0472">Membrane</keyword>
<dbReference type="InterPro" id="IPR052027">
    <property type="entry name" value="PspC"/>
</dbReference>
<dbReference type="Pfam" id="PF04024">
    <property type="entry name" value="PspC"/>
    <property type="match status" value="1"/>
</dbReference>
<feature type="domain" description="PspC-related transmembrane region" evidence="8">
    <location>
        <begin position="203"/>
        <end position="342"/>
    </location>
</feature>
<dbReference type="Proteomes" id="UP000618240">
    <property type="component" value="Unassembled WGS sequence"/>
</dbReference>
<gene>
    <name evidence="9" type="ORF">JI747_010595</name>
</gene>
<protein>
    <submittedName>
        <fullName evidence="9">PspC domain-containing protein</fullName>
    </submittedName>
</protein>
<evidence type="ECO:0000259" key="8">
    <source>
        <dbReference type="Pfam" id="PF22571"/>
    </source>
</evidence>
<dbReference type="InterPro" id="IPR007168">
    <property type="entry name" value="Phageshock_PspC_N"/>
</dbReference>
<evidence type="ECO:0000259" key="7">
    <source>
        <dbReference type="Pfam" id="PF04024"/>
    </source>
</evidence>
<dbReference type="EMBL" id="JAERSE020000003">
    <property type="protein sequence ID" value="MCA6067627.1"/>
    <property type="molecule type" value="Genomic_DNA"/>
</dbReference>
<evidence type="ECO:0000256" key="5">
    <source>
        <dbReference type="ARBA" id="ARBA00023136"/>
    </source>
</evidence>
<feature type="domain" description="Phage shock protein PspC N-terminal" evidence="7">
    <location>
        <begin position="110"/>
        <end position="175"/>
    </location>
</feature>
<feature type="transmembrane region" description="Helical" evidence="6">
    <location>
        <begin position="236"/>
        <end position="262"/>
    </location>
</feature>
<evidence type="ECO:0000256" key="2">
    <source>
        <dbReference type="ARBA" id="ARBA00022475"/>
    </source>
</evidence>